<proteinExistence type="inferred from homology"/>
<dbReference type="InterPro" id="IPR004147">
    <property type="entry name" value="ABC1_dom"/>
</dbReference>
<keyword evidence="6" id="KW-1185">Reference proteome</keyword>
<reference evidence="5" key="1">
    <citation type="journal article" date="2022" name="Proc. Natl. Acad. Sci. U.S.A.">
        <title>Life cycle and functional genomics of the unicellular red alga Galdieria for elucidating algal and plant evolution and industrial use.</title>
        <authorList>
            <person name="Hirooka S."/>
            <person name="Itabashi T."/>
            <person name="Ichinose T.M."/>
            <person name="Onuma R."/>
            <person name="Fujiwara T."/>
            <person name="Yamashita S."/>
            <person name="Jong L.W."/>
            <person name="Tomita R."/>
            <person name="Iwane A.H."/>
            <person name="Miyagishima S.Y."/>
        </authorList>
    </citation>
    <scope>NUCLEOTIDE SEQUENCE</scope>
    <source>
        <strain evidence="5">NBRC 102759</strain>
    </source>
</reference>
<dbReference type="PANTHER" id="PTHR10566">
    <property type="entry name" value="CHAPERONE-ACTIVITY OF BC1 COMPLEX CABC1 -RELATED"/>
    <property type="match status" value="1"/>
</dbReference>
<sequence length="999" mass="115630">MKVVLLFLISFHSKSGVTTKSFNRRQYCSCWRNHLRQLAKNHKREIRRIVKGARTVCFKACYEKDNPVEKGNGHVSSNQSQHTSETSSAFSLSRNQALALFFSFSFVSLLSYFQTHVQSFNFDSSNLWKLEKENRVAKVYQKHVDNEVVDKRTINEFQVRKELLFPEYKDANIQRGENLYRKFRQELFQEEDSKNAETFHFQLDGKELMRALEYWKLEAYENFLLLMKRLGFVGVITAYSLWGMMVSDRSSRRVSLPSIYDAQAIAAYFRLHPEKVFFRLVFIACELAQFSTGLLFDMASYRLFGPHEEKVSSVANEGYITLTDRKNESMQSERVTHESYSLPSFWKNNFFHIFHFFPKSPWPRNLCFPLQRPNFGGRSPIALFEDQIREQNKRKHDFWEWKWQRRASQLREMLTRLGPAFIKFGQTLASRPDIVGHYGVVELQKLQDSLPFFSTERAFEFITEELGATPDQVFDFISKEPAAAASLGQVYKARLDNVDVAVKVQRPDIAESIALDTYILRGLAFALTKLLKSKTDFVMAVDEFGTRLYEEIDYKGESSNMIHFQQLYGDIPGIYIPSVFQEYSTRRILVMEWIDGQKIVNEGNIIRKEDAALVEIGIQFSLKQLLETGFLHADPHGGNLVRMKDGRLAYLDFGLVSHVPEAMMYSMICTFFHLMNGDYPALAEDFASLALIQSNDLDNHIPELILALQETFSQEPFSFHGLPEKLVLLASRFPFVIPPYFLNNLRALSTLESLARTADTSFDVKDLVYPYVVSRLLYDPAPQLHRALENYIIDRESGSPRWDRIDNILHDAVVASIHSESHIVRSYLRASSLSGSGFYLGNIFSNNEDELTSHLLISFLISPGGSFLRELLVIQFARDICRYLFYVLDRIEFVVLPDNLRPAPAASLLSISQYTCNSTEKRKDMKEATLRNKQVVMKLLERFSGYHWKTSLFMVVIFLKSILRITFTVVSFCIWRVFRDLRIIVKKIFGGNLKSYLGE</sequence>
<protein>
    <recommendedName>
        <fullName evidence="4">Protein kinase domain-containing protein</fullName>
    </recommendedName>
</protein>
<feature type="chain" id="PRO_5038382283" description="Protein kinase domain-containing protein" evidence="3">
    <location>
        <begin position="17"/>
        <end position="999"/>
    </location>
</feature>
<keyword evidence="2" id="KW-0472">Membrane</keyword>
<accession>A0A9C7URN7</accession>
<evidence type="ECO:0000313" key="6">
    <source>
        <dbReference type="Proteomes" id="UP001061958"/>
    </source>
</evidence>
<comment type="caution">
    <text evidence="5">The sequence shown here is derived from an EMBL/GenBank/DDBJ whole genome shotgun (WGS) entry which is preliminary data.</text>
</comment>
<dbReference type="AlphaFoldDB" id="A0A9C7URN7"/>
<dbReference type="Pfam" id="PF03109">
    <property type="entry name" value="ABC1"/>
    <property type="match status" value="1"/>
</dbReference>
<keyword evidence="2" id="KW-0812">Transmembrane</keyword>
<dbReference type="Proteomes" id="UP001061958">
    <property type="component" value="Unassembled WGS sequence"/>
</dbReference>
<evidence type="ECO:0000256" key="2">
    <source>
        <dbReference type="SAM" id="Phobius"/>
    </source>
</evidence>
<dbReference type="GO" id="GO:0005524">
    <property type="term" value="F:ATP binding"/>
    <property type="evidence" value="ECO:0007669"/>
    <property type="project" value="InterPro"/>
</dbReference>
<dbReference type="InterPro" id="IPR050154">
    <property type="entry name" value="UbiB_kinase"/>
</dbReference>
<dbReference type="PROSITE" id="PS50011">
    <property type="entry name" value="PROTEIN_KINASE_DOM"/>
    <property type="match status" value="1"/>
</dbReference>
<evidence type="ECO:0000313" key="5">
    <source>
        <dbReference type="EMBL" id="GJQ12805.1"/>
    </source>
</evidence>
<feature type="signal peptide" evidence="3">
    <location>
        <begin position="1"/>
        <end position="16"/>
    </location>
</feature>
<keyword evidence="2" id="KW-1133">Transmembrane helix</keyword>
<reference evidence="5" key="2">
    <citation type="submission" date="2022-01" db="EMBL/GenBank/DDBJ databases">
        <authorList>
            <person name="Hirooka S."/>
            <person name="Miyagishima S.Y."/>
        </authorList>
    </citation>
    <scope>NUCLEOTIDE SEQUENCE</scope>
    <source>
        <strain evidence="5">NBRC 102759</strain>
    </source>
</reference>
<dbReference type="CDD" id="cd05121">
    <property type="entry name" value="ABC1_ADCK3-like"/>
    <property type="match status" value="1"/>
</dbReference>
<dbReference type="InterPro" id="IPR000719">
    <property type="entry name" value="Prot_kinase_dom"/>
</dbReference>
<keyword evidence="3" id="KW-0732">Signal</keyword>
<evidence type="ECO:0000259" key="4">
    <source>
        <dbReference type="PROSITE" id="PS50011"/>
    </source>
</evidence>
<gene>
    <name evidence="5" type="ORF">GpartN1_g4596.t1</name>
</gene>
<feature type="domain" description="Protein kinase" evidence="4">
    <location>
        <begin position="476"/>
        <end position="772"/>
    </location>
</feature>
<comment type="similarity">
    <text evidence="1">Belongs to the protein kinase superfamily. ADCK protein kinase family.</text>
</comment>
<dbReference type="InterPro" id="IPR011009">
    <property type="entry name" value="Kinase-like_dom_sf"/>
</dbReference>
<dbReference type="OrthoDB" id="427480at2759"/>
<evidence type="ECO:0000256" key="1">
    <source>
        <dbReference type="ARBA" id="ARBA00009670"/>
    </source>
</evidence>
<organism evidence="5 6">
    <name type="scientific">Galdieria partita</name>
    <dbReference type="NCBI Taxonomy" id="83374"/>
    <lineage>
        <taxon>Eukaryota</taxon>
        <taxon>Rhodophyta</taxon>
        <taxon>Bangiophyceae</taxon>
        <taxon>Galdieriales</taxon>
        <taxon>Galdieriaceae</taxon>
        <taxon>Galdieria</taxon>
    </lineage>
</organism>
<dbReference type="GO" id="GO:0004672">
    <property type="term" value="F:protein kinase activity"/>
    <property type="evidence" value="ECO:0007669"/>
    <property type="project" value="InterPro"/>
</dbReference>
<dbReference type="EMBL" id="BQMJ01000037">
    <property type="protein sequence ID" value="GJQ12805.1"/>
    <property type="molecule type" value="Genomic_DNA"/>
</dbReference>
<dbReference type="PANTHER" id="PTHR10566:SF113">
    <property type="entry name" value="PROTEIN ACTIVITY OF BC1 COMPLEX KINASE 7, CHLOROPLASTIC"/>
    <property type="match status" value="1"/>
</dbReference>
<evidence type="ECO:0000256" key="3">
    <source>
        <dbReference type="SAM" id="SignalP"/>
    </source>
</evidence>
<feature type="transmembrane region" description="Helical" evidence="2">
    <location>
        <begin position="952"/>
        <end position="978"/>
    </location>
</feature>
<name>A0A9C7URN7_9RHOD</name>
<dbReference type="SUPFAM" id="SSF56112">
    <property type="entry name" value="Protein kinase-like (PK-like)"/>
    <property type="match status" value="1"/>
</dbReference>